<feature type="compositionally biased region" description="Polar residues" evidence="2">
    <location>
        <begin position="70"/>
        <end position="82"/>
    </location>
</feature>
<dbReference type="GO" id="GO:1990130">
    <property type="term" value="C:GATOR1 complex"/>
    <property type="evidence" value="ECO:0007669"/>
    <property type="project" value="TreeGrafter"/>
</dbReference>
<dbReference type="FunCoup" id="G7E5S0">
    <property type="interactions" value="145"/>
</dbReference>
<dbReference type="RefSeq" id="XP_014569017.1">
    <property type="nucleotide sequence ID" value="XM_014713531.1"/>
</dbReference>
<protein>
    <recommendedName>
        <fullName evidence="5">Nitrogen permease regulator 2</fullName>
    </recommendedName>
</protein>
<evidence type="ECO:0008006" key="5">
    <source>
        <dbReference type="Google" id="ProtNLM"/>
    </source>
</evidence>
<reference evidence="3 4" key="2">
    <citation type="journal article" date="2012" name="Open Biol.">
        <title>Characteristics of nucleosomes and linker DNA regions on the genome of the basidiomycete Mixia osmundae revealed by mono- and dinucleosome mapping.</title>
        <authorList>
            <person name="Nishida H."/>
            <person name="Kondo S."/>
            <person name="Matsumoto T."/>
            <person name="Suzuki Y."/>
            <person name="Yoshikawa H."/>
            <person name="Taylor T.D."/>
            <person name="Sugiyama J."/>
        </authorList>
    </citation>
    <scope>NUCLEOTIDE SEQUENCE [LARGE SCALE GENOMIC DNA]</scope>
    <source>
        <strain evidence="4">CBS 9802 / IAM 14324 / JCM 22182 / KY 12970</strain>
    </source>
</reference>
<dbReference type="eggNOG" id="KOG3789">
    <property type="taxonomic scope" value="Eukaryota"/>
</dbReference>
<comment type="similarity">
    <text evidence="1">Belongs to the NPR2 family.</text>
</comment>
<dbReference type="GO" id="GO:1904262">
    <property type="term" value="P:negative regulation of TORC1 signaling"/>
    <property type="evidence" value="ECO:0007669"/>
    <property type="project" value="TreeGrafter"/>
</dbReference>
<dbReference type="AlphaFoldDB" id="G7E5S0"/>
<evidence type="ECO:0000313" key="4">
    <source>
        <dbReference type="Proteomes" id="UP000009131"/>
    </source>
</evidence>
<dbReference type="OrthoDB" id="338854at2759"/>
<keyword evidence="4" id="KW-1185">Reference proteome</keyword>
<dbReference type="Pfam" id="PF06218">
    <property type="entry name" value="NPR2"/>
    <property type="match status" value="3"/>
</dbReference>
<dbReference type="EMBL" id="BABT02000150">
    <property type="protein sequence ID" value="GAA98180.1"/>
    <property type="molecule type" value="Genomic_DNA"/>
</dbReference>
<comment type="caution">
    <text evidence="3">The sequence shown here is derived from an EMBL/GenBank/DDBJ whole genome shotgun (WGS) entry which is preliminary data.</text>
</comment>
<name>G7E5S0_MIXOS</name>
<dbReference type="OMA" id="IVMHKPD"/>
<dbReference type="PANTHER" id="PTHR12991:SF10">
    <property type="entry name" value="GATOR COMPLEX PROTEIN NPRL2"/>
    <property type="match status" value="1"/>
</dbReference>
<sequence>MAQQATADDDRPASPLYNDNTNENKSGVPEFLPRLVAVFFAIFDPNVGPKIVHDVPEGFMSRPAFPSSPPLQKQSSTLSSAPLSRVASEQGNIISPNKFASARKEETVFSALTDYLVPKRSLCGHLTTVCLGDRYKLLGYPIWIEEADDGPEDGSTSVLHESAPRGKYERGHFSFNLGFVFDRGAELAAYEPLVRKTGRVLRDLEESESLLSGPAHSARIHSILEQLYEDLNSYSETSILIDGVTSLDLKLFPFYTNPGLIRDWDVPILLVDLVMMRTDGWDLTMQKLAGHINGVDCVKTIATVADVDYALAREAIQHLVYYDAVIVTDLFQFSNEYRLASKEAESLPWAMTDQRAFSALATECENYVSTGFAKVSFITLLKLLVKLQPGLTAGDWIEQNSIHELAIDVRRLISFSTIKGYLIRVHVYPVWLDHPSMQSSHIELPSEREGSNPTNGPAGSHDPDDVPKETLVPSTLKALLDGTHHMDELCVRYRIGNARLRELLRIIGGVTSDDDRDYGRVCLVRL</sequence>
<dbReference type="PANTHER" id="PTHR12991">
    <property type="entry name" value="NITROGEN PERMEASE REGULATOR 2/TUMOR SUPPRESSOR CANDIDATE 4"/>
    <property type="match status" value="1"/>
</dbReference>
<evidence type="ECO:0000256" key="1">
    <source>
        <dbReference type="ARBA" id="ARBA00008433"/>
    </source>
</evidence>
<organism evidence="3 4">
    <name type="scientific">Mixia osmundae (strain CBS 9802 / IAM 14324 / JCM 22182 / KY 12970)</name>
    <dbReference type="NCBI Taxonomy" id="764103"/>
    <lineage>
        <taxon>Eukaryota</taxon>
        <taxon>Fungi</taxon>
        <taxon>Dikarya</taxon>
        <taxon>Basidiomycota</taxon>
        <taxon>Pucciniomycotina</taxon>
        <taxon>Mixiomycetes</taxon>
        <taxon>Mixiales</taxon>
        <taxon>Mixiaceae</taxon>
        <taxon>Mixia</taxon>
    </lineage>
</organism>
<feature type="region of interest" description="Disordered" evidence="2">
    <location>
        <begin position="441"/>
        <end position="467"/>
    </location>
</feature>
<dbReference type="STRING" id="764103.G7E5S0"/>
<accession>G7E5S0</accession>
<dbReference type="InterPro" id="IPR009348">
    <property type="entry name" value="NPR2-like"/>
</dbReference>
<dbReference type="GO" id="GO:0005774">
    <property type="term" value="C:vacuolar membrane"/>
    <property type="evidence" value="ECO:0007669"/>
    <property type="project" value="TreeGrafter"/>
</dbReference>
<feature type="region of interest" description="Disordered" evidence="2">
    <location>
        <begin position="63"/>
        <end position="82"/>
    </location>
</feature>
<dbReference type="Proteomes" id="UP000009131">
    <property type="component" value="Unassembled WGS sequence"/>
</dbReference>
<dbReference type="GO" id="GO:0005096">
    <property type="term" value="F:GTPase activator activity"/>
    <property type="evidence" value="ECO:0007669"/>
    <property type="project" value="TreeGrafter"/>
</dbReference>
<evidence type="ECO:0000256" key="2">
    <source>
        <dbReference type="SAM" id="MobiDB-lite"/>
    </source>
</evidence>
<dbReference type="GO" id="GO:0010508">
    <property type="term" value="P:positive regulation of autophagy"/>
    <property type="evidence" value="ECO:0007669"/>
    <property type="project" value="TreeGrafter"/>
</dbReference>
<feature type="region of interest" description="Disordered" evidence="2">
    <location>
        <begin position="1"/>
        <end position="25"/>
    </location>
</feature>
<proteinExistence type="inferred from homology"/>
<gene>
    <name evidence="3" type="primary">Mo04863</name>
    <name evidence="3" type="ORF">E5Q_04863</name>
</gene>
<evidence type="ECO:0000313" key="3">
    <source>
        <dbReference type="EMBL" id="GAA98180.1"/>
    </source>
</evidence>
<reference evidence="3 4" key="1">
    <citation type="journal article" date="2011" name="J. Gen. Appl. Microbiol.">
        <title>Draft genome sequencing of the enigmatic basidiomycete Mixia osmundae.</title>
        <authorList>
            <person name="Nishida H."/>
            <person name="Nagatsuka Y."/>
            <person name="Sugiyama J."/>
        </authorList>
    </citation>
    <scope>NUCLEOTIDE SEQUENCE [LARGE SCALE GENOMIC DNA]</scope>
    <source>
        <strain evidence="4">CBS 9802 / IAM 14324 / JCM 22182 / KY 12970</strain>
    </source>
</reference>
<dbReference type="InParanoid" id="G7E5S0"/>
<dbReference type="HOGENOM" id="CLU_014995_3_1_1"/>